<dbReference type="Pfam" id="PF20833">
    <property type="entry name" value="RNase_E_G_Thio"/>
    <property type="match status" value="1"/>
</dbReference>
<feature type="compositionally biased region" description="Basic and acidic residues" evidence="18">
    <location>
        <begin position="116"/>
        <end position="142"/>
    </location>
</feature>
<evidence type="ECO:0000256" key="5">
    <source>
        <dbReference type="ARBA" id="ARBA00022475"/>
    </source>
</evidence>
<feature type="compositionally biased region" description="Acidic residues" evidence="18">
    <location>
        <begin position="893"/>
        <end position="940"/>
    </location>
</feature>
<evidence type="ECO:0000256" key="6">
    <source>
        <dbReference type="ARBA" id="ARBA00022490"/>
    </source>
</evidence>
<evidence type="ECO:0000256" key="14">
    <source>
        <dbReference type="ARBA" id="ARBA00022801"/>
    </source>
</evidence>
<feature type="compositionally biased region" description="Basic and acidic residues" evidence="18">
    <location>
        <begin position="879"/>
        <end position="892"/>
    </location>
</feature>
<keyword evidence="15" id="KW-0460">Magnesium</keyword>
<dbReference type="InterPro" id="IPR012340">
    <property type="entry name" value="NA-bd_OB-fold"/>
</dbReference>
<gene>
    <name evidence="20" type="ordered locus">Isop_1104</name>
</gene>
<evidence type="ECO:0000256" key="12">
    <source>
        <dbReference type="ARBA" id="ARBA00022730"/>
    </source>
</evidence>
<sequence length="1473" mass="164495">MMTMKKKEMLINVLQSEECRIAVVENGVLEELYVERASHENYTGNIYKGRVVNIEPGFQAAFVDFSVGRNGFLHVSDVDPQYFQPRGGSTSASLVADESGEESDPLASPATPRPARGRDRDRDLRRGRDRGRGERPDRMDRSRYRRRPFPSRPQEPRVFGEGLTGESGPLTPLSGSEPFGTTSQAPLPTSPPRPAAEHGVISSLPSTTTPEPAAPSQPAPSSFGRGLVQETSPAAHQERVETRSNDLAEDRFGAESLRPRPSRDRGEWVRSRNWTRSEPRPVTEPTDFDASEGDVVEHPPSVATTPRPARETEDPLYETADLGLELPPNRNPRHREALLAEPSALQAPENRNPTASDVPENTSPPPSAVEDPFEAEFDRTPARRRDRGRSRPSLKDKARPLPPTSASVPTSPIEAAHEETVGPTSTPSRRTDRPGDLGSRSRPTTAPSTTPVSSVYPHANRDLFAGDEDDIDLELAEELEAIQETAVPEAFDEAVAFDNRAEPRELPTSLRGRQAIRARGGDRPAPHPTAPIPPLPPPKLRDRDIGSQTPSATSPPAIPPAITPSTRARSLSPAPPRPLRPAAPPIPHGRAGEPGYVPRRERTRLALTAITPFDTETEAQTTMEPRRDVAGFEPTLEPPASRRSLARPEPTPGHHPASRRGQVKPEREDQFDVDSEATIEPEERIETDLGLDPLVTAPGSESETDSAGRRRRRRRRRSRRRDRGIETVSQPRRSMTEDAEFDDLPTDLDEPDGEFEEELESPAPAQSPVRSEREEVQSAHPSTTRERLPEPPFDTGGEREPAAETRRRLRERPAVDLGPLYKHRVERERSVDRPRARTEFGGDLIEEESPPQTPAPREPRGRGHRAMPSLPAPASPSRPTDRHDDEFAHPEDLDSLDDLHDDLEEFEDEDEELEDLDEAELEDFEGLSEDDDDHDQEVEDQDHVEVEVDEERRSALARRPVDPEDEIDPELQEEIRREIEEIAVLEAEMGLRGPDGRYKRGEDRAGTVIPGSRTRGVVRPPIQEIFRRGDEVIVQVIKESIGNKGPTLSTYISIPGRYLVLMPGLNRVGVSRKINDEAQRRKLKEIMEELNPPNNLGFIVRTAGVDRTKKELARDMAYLLRLWKAILRRIKRTQAPAVIYQESDMITRTIRDVFSDDIDTIWIDERQAYEHAREFLQNVMPRYVDRLKLYEGKTPLFHLYGLEEEIQRIHRKHVPLPGGGSIIIEPTEALVAIDVNSGNFRVENDAEKTAYETNLRAAKEIARQLRLRDLGGVIINDFIDMREEKHRRGVERALREAIKRDRARTKVLRMSQFGIIEMTRQRIRPSLKRSVYQDCPHCQGTGLIKTPESLSIEVMRLLALAAHRPEVRRLVLTVSTPTAEYLANKKRKEIAQLEIEGNLTIEIRATDVGPGDQLKLECFDQNGVELRSLIPGGPSPVTSGAGYSSGLAALPTPPAGTGYGSHGVGSSSRRSGY</sequence>
<evidence type="ECO:0000256" key="17">
    <source>
        <dbReference type="ARBA" id="ARBA00023136"/>
    </source>
</evidence>
<dbReference type="PROSITE" id="PS50126">
    <property type="entry name" value="S1"/>
    <property type="match status" value="1"/>
</dbReference>
<evidence type="ECO:0000256" key="7">
    <source>
        <dbReference type="ARBA" id="ARBA00022519"/>
    </source>
</evidence>
<dbReference type="GO" id="GO:0008033">
    <property type="term" value="P:tRNA processing"/>
    <property type="evidence" value="ECO:0007669"/>
    <property type="project" value="UniProtKB-KW"/>
</dbReference>
<evidence type="ECO:0000256" key="16">
    <source>
        <dbReference type="ARBA" id="ARBA00022884"/>
    </source>
</evidence>
<keyword evidence="13" id="KW-0255">Endonuclease</keyword>
<evidence type="ECO:0000256" key="13">
    <source>
        <dbReference type="ARBA" id="ARBA00022759"/>
    </source>
</evidence>
<keyword evidence="12" id="KW-0699">rRNA-binding</keyword>
<reference key="1">
    <citation type="submission" date="2010-11" db="EMBL/GenBank/DDBJ databases">
        <title>The complete sequence of chromosome of Isophaera pallida ATCC 43644.</title>
        <authorList>
            <consortium name="US DOE Joint Genome Institute (JGI-PGF)"/>
            <person name="Lucas S."/>
            <person name="Copeland A."/>
            <person name="Lapidus A."/>
            <person name="Bruce D."/>
            <person name="Goodwin L."/>
            <person name="Pitluck S."/>
            <person name="Kyrpides N."/>
            <person name="Mavromatis K."/>
            <person name="Pagani I."/>
            <person name="Ivanova N."/>
            <person name="Saunders E."/>
            <person name="Brettin T."/>
            <person name="Detter J.C."/>
            <person name="Han C."/>
            <person name="Tapia R."/>
            <person name="Land M."/>
            <person name="Hauser L."/>
            <person name="Markowitz V."/>
            <person name="Cheng J.-F."/>
            <person name="Hugenholtz P."/>
            <person name="Woyke T."/>
            <person name="Wu D."/>
            <person name="Eisen J.A."/>
        </authorList>
    </citation>
    <scope>NUCLEOTIDE SEQUENCE</scope>
    <source>
        <strain>ATCC 43644</strain>
    </source>
</reference>
<keyword evidence="21" id="KW-1185">Reference proteome</keyword>
<comment type="cofactor">
    <cofactor evidence="1">
        <name>Mg(2+)</name>
        <dbReference type="ChEBI" id="CHEBI:18420"/>
    </cofactor>
</comment>
<feature type="domain" description="S1 motif" evidence="19">
    <location>
        <begin position="44"/>
        <end position="78"/>
    </location>
</feature>
<feature type="compositionally biased region" description="Pro residues" evidence="18">
    <location>
        <begin position="573"/>
        <end position="587"/>
    </location>
</feature>
<evidence type="ECO:0000256" key="15">
    <source>
        <dbReference type="ARBA" id="ARBA00022842"/>
    </source>
</evidence>
<dbReference type="HOGENOM" id="CLU_250076_0_0_0"/>
<dbReference type="GO" id="GO:0016787">
    <property type="term" value="F:hydrolase activity"/>
    <property type="evidence" value="ECO:0007669"/>
    <property type="project" value="UniProtKB-KW"/>
</dbReference>
<keyword evidence="17" id="KW-0472">Membrane</keyword>
<feature type="compositionally biased region" description="Low complexity" evidence="18">
    <location>
        <begin position="563"/>
        <end position="572"/>
    </location>
</feature>
<feature type="compositionally biased region" description="Basic and acidic residues" evidence="18">
    <location>
        <begin position="770"/>
        <end position="789"/>
    </location>
</feature>
<dbReference type="GO" id="GO:0005737">
    <property type="term" value="C:cytoplasm"/>
    <property type="evidence" value="ECO:0007669"/>
    <property type="project" value="UniProtKB-SubCell"/>
</dbReference>
<feature type="compositionally biased region" description="Polar residues" evidence="18">
    <location>
        <begin position="349"/>
        <end position="361"/>
    </location>
</feature>
<dbReference type="GO" id="GO:0046872">
    <property type="term" value="F:metal ion binding"/>
    <property type="evidence" value="ECO:0007669"/>
    <property type="project" value="UniProtKB-KW"/>
</dbReference>
<feature type="region of interest" description="Disordered" evidence="18">
    <location>
        <begin position="994"/>
        <end position="1014"/>
    </location>
</feature>
<dbReference type="GO" id="GO:0004540">
    <property type="term" value="F:RNA nuclease activity"/>
    <property type="evidence" value="ECO:0007669"/>
    <property type="project" value="InterPro"/>
</dbReference>
<organism evidence="20 21">
    <name type="scientific">Isosphaera pallida (strain ATCC 43644 / DSM 9630 / IS1B)</name>
    <dbReference type="NCBI Taxonomy" id="575540"/>
    <lineage>
        <taxon>Bacteria</taxon>
        <taxon>Pseudomonadati</taxon>
        <taxon>Planctomycetota</taxon>
        <taxon>Planctomycetia</taxon>
        <taxon>Isosphaerales</taxon>
        <taxon>Isosphaeraceae</taxon>
        <taxon>Isosphaera</taxon>
    </lineage>
</organism>
<name>E8R4U6_ISOPI</name>
<feature type="compositionally biased region" description="Basic and acidic residues" evidence="18">
    <location>
        <begin position="796"/>
        <end position="814"/>
    </location>
</feature>
<feature type="compositionally biased region" description="Basic and acidic residues" evidence="18">
    <location>
        <begin position="994"/>
        <end position="1005"/>
    </location>
</feature>
<evidence type="ECO:0000256" key="10">
    <source>
        <dbReference type="ARBA" id="ARBA00022722"/>
    </source>
</evidence>
<evidence type="ECO:0000256" key="8">
    <source>
        <dbReference type="ARBA" id="ARBA00022552"/>
    </source>
</evidence>
<keyword evidence="6" id="KW-0963">Cytoplasm</keyword>
<dbReference type="eggNOG" id="COG3266">
    <property type="taxonomic scope" value="Bacteria"/>
</dbReference>
<evidence type="ECO:0000256" key="11">
    <source>
        <dbReference type="ARBA" id="ARBA00022723"/>
    </source>
</evidence>
<dbReference type="GO" id="GO:0006364">
    <property type="term" value="P:rRNA processing"/>
    <property type="evidence" value="ECO:0007669"/>
    <property type="project" value="UniProtKB-KW"/>
</dbReference>
<dbReference type="InterPro" id="IPR004659">
    <property type="entry name" value="RNase_E/G"/>
</dbReference>
<dbReference type="eggNOG" id="COG1530">
    <property type="taxonomic scope" value="Bacteria"/>
</dbReference>
<keyword evidence="8" id="KW-0698">rRNA processing</keyword>
<keyword evidence="16" id="KW-0694">RNA-binding</keyword>
<dbReference type="KEGG" id="ipa:Isop_1104"/>
<dbReference type="GO" id="GO:0019843">
    <property type="term" value="F:rRNA binding"/>
    <property type="evidence" value="ECO:0007669"/>
    <property type="project" value="UniProtKB-KW"/>
</dbReference>
<evidence type="ECO:0000259" key="19">
    <source>
        <dbReference type="PROSITE" id="PS50126"/>
    </source>
</evidence>
<dbReference type="GO" id="GO:0004519">
    <property type="term" value="F:endonuclease activity"/>
    <property type="evidence" value="ECO:0007669"/>
    <property type="project" value="UniProtKB-KW"/>
</dbReference>
<dbReference type="InParanoid" id="E8R4U6"/>
<evidence type="ECO:0000313" key="20">
    <source>
        <dbReference type="EMBL" id="ADV61692.1"/>
    </source>
</evidence>
<accession>E8R4U6</accession>
<dbReference type="FunCoup" id="E8R4U6">
    <property type="interactions" value="274"/>
</dbReference>
<keyword evidence="14" id="KW-0378">Hydrolase</keyword>
<keyword evidence="9" id="KW-0819">tRNA processing</keyword>
<reference evidence="20 21" key="2">
    <citation type="journal article" date="2011" name="Stand. Genomic Sci.">
        <title>Complete genome sequence of Isosphaera pallida type strain (IS1B).</title>
        <authorList>
            <consortium name="US DOE Joint Genome Institute (JGI-PGF)"/>
            <person name="Goker M."/>
            <person name="Cleland D."/>
            <person name="Saunders E."/>
            <person name="Lapidus A."/>
            <person name="Nolan M."/>
            <person name="Lucas S."/>
            <person name="Hammon N."/>
            <person name="Deshpande S."/>
            <person name="Cheng J.F."/>
            <person name="Tapia R."/>
            <person name="Han C."/>
            <person name="Goodwin L."/>
            <person name="Pitluck S."/>
            <person name="Liolios K."/>
            <person name="Pagani I."/>
            <person name="Ivanova N."/>
            <person name="Mavromatis K."/>
            <person name="Pati A."/>
            <person name="Chen A."/>
            <person name="Palaniappan K."/>
            <person name="Land M."/>
            <person name="Hauser L."/>
            <person name="Chang Y.J."/>
            <person name="Jeffries C.D."/>
            <person name="Detter J.C."/>
            <person name="Beck B."/>
            <person name="Woyke T."/>
            <person name="Bristow J."/>
            <person name="Eisen J.A."/>
            <person name="Markowitz V."/>
            <person name="Hugenholtz P."/>
            <person name="Kyrpides N.C."/>
            <person name="Klenk H.P."/>
        </authorList>
    </citation>
    <scope>NUCLEOTIDE SEQUENCE [LARGE SCALE GENOMIC DNA]</scope>
    <source>
        <strain evidence="21">ATCC 43644 / DSM 9630 / IS1B</strain>
    </source>
</reference>
<dbReference type="CDD" id="cd04453">
    <property type="entry name" value="S1_RNase_E"/>
    <property type="match status" value="1"/>
</dbReference>
<feature type="compositionally biased region" description="Acidic residues" evidence="18">
    <location>
        <begin position="671"/>
        <end position="680"/>
    </location>
</feature>
<dbReference type="Gene3D" id="2.40.50.140">
    <property type="entry name" value="Nucleic acid-binding proteins"/>
    <property type="match status" value="2"/>
</dbReference>
<feature type="compositionally biased region" description="Low complexity" evidence="18">
    <location>
        <begin position="440"/>
        <end position="457"/>
    </location>
</feature>
<feature type="compositionally biased region" description="Basic and acidic residues" evidence="18">
    <location>
        <begin position="236"/>
        <end position="281"/>
    </location>
</feature>
<evidence type="ECO:0000256" key="4">
    <source>
        <dbReference type="ARBA" id="ARBA00017719"/>
    </source>
</evidence>
<dbReference type="InterPro" id="IPR019307">
    <property type="entry name" value="RNA-bd_AU-1/RNase_E/G"/>
</dbReference>
<dbReference type="Pfam" id="PF10150">
    <property type="entry name" value="RNase_E_G"/>
    <property type="match status" value="1"/>
</dbReference>
<keyword evidence="7" id="KW-0997">Cell inner membrane</keyword>
<keyword evidence="11" id="KW-0479">Metal-binding</keyword>
<evidence type="ECO:0000256" key="18">
    <source>
        <dbReference type="SAM" id="MobiDB-lite"/>
    </source>
</evidence>
<dbReference type="Gene3D" id="3.40.1260.20">
    <property type="entry name" value="Ribonuclease E, catalytic domain"/>
    <property type="match status" value="1"/>
</dbReference>
<dbReference type="SUPFAM" id="SSF50249">
    <property type="entry name" value="Nucleic acid-binding proteins"/>
    <property type="match status" value="2"/>
</dbReference>
<feature type="compositionally biased region" description="Pro residues" evidence="18">
    <location>
        <begin position="526"/>
        <end position="538"/>
    </location>
</feature>
<feature type="region of interest" description="Disordered" evidence="18">
    <location>
        <begin position="84"/>
        <end position="469"/>
    </location>
</feature>
<dbReference type="InterPro" id="IPR003029">
    <property type="entry name" value="S1_domain"/>
</dbReference>
<comment type="subcellular location">
    <subcellularLocation>
        <location evidence="2">Cytoplasm</location>
    </subcellularLocation>
</comment>
<feature type="compositionally biased region" description="Basic residues" evidence="18">
    <location>
        <begin position="709"/>
        <end position="722"/>
    </location>
</feature>
<evidence type="ECO:0000256" key="2">
    <source>
        <dbReference type="ARBA" id="ARBA00004496"/>
    </source>
</evidence>
<evidence type="ECO:0000256" key="1">
    <source>
        <dbReference type="ARBA" id="ARBA00001946"/>
    </source>
</evidence>
<evidence type="ECO:0000256" key="9">
    <source>
        <dbReference type="ARBA" id="ARBA00022694"/>
    </source>
</evidence>
<feature type="compositionally biased region" description="Low complexity" evidence="18">
    <location>
        <begin position="202"/>
        <end position="211"/>
    </location>
</feature>
<protein>
    <recommendedName>
        <fullName evidence="4">Ribonuclease G</fullName>
    </recommendedName>
</protein>
<feature type="compositionally biased region" description="Low complexity" evidence="18">
    <location>
        <begin position="1464"/>
        <end position="1473"/>
    </location>
</feature>
<feature type="compositionally biased region" description="Basic and acidic residues" evidence="18">
    <location>
        <begin position="941"/>
        <end position="962"/>
    </location>
</feature>
<dbReference type="InterPro" id="IPR048583">
    <property type="entry name" value="RNase_E_G_thioredoxin-like"/>
</dbReference>
<evidence type="ECO:0000313" key="21">
    <source>
        <dbReference type="Proteomes" id="UP000008631"/>
    </source>
</evidence>
<dbReference type="Proteomes" id="UP000008631">
    <property type="component" value="Chromosome"/>
</dbReference>
<keyword evidence="5" id="KW-1003">Cell membrane</keyword>
<dbReference type="NCBIfam" id="TIGR00757">
    <property type="entry name" value="RNaseEG"/>
    <property type="match status" value="1"/>
</dbReference>
<evidence type="ECO:0000256" key="3">
    <source>
        <dbReference type="ARBA" id="ARBA00005663"/>
    </source>
</evidence>
<feature type="compositionally biased region" description="Acidic residues" evidence="18">
    <location>
        <begin position="737"/>
        <end position="760"/>
    </location>
</feature>
<feature type="region of interest" description="Disordered" evidence="18">
    <location>
        <begin position="494"/>
        <end position="966"/>
    </location>
</feature>
<dbReference type="STRING" id="575540.Isop_1104"/>
<dbReference type="PANTHER" id="PTHR30001">
    <property type="entry name" value="RIBONUCLEASE"/>
    <property type="match status" value="1"/>
</dbReference>
<dbReference type="EMBL" id="CP002353">
    <property type="protein sequence ID" value="ADV61692.1"/>
    <property type="molecule type" value="Genomic_DNA"/>
</dbReference>
<feature type="compositionally biased region" description="Basic and acidic residues" evidence="18">
    <location>
        <begin position="823"/>
        <end position="840"/>
    </location>
</feature>
<feature type="region of interest" description="Disordered" evidence="18">
    <location>
        <begin position="1443"/>
        <end position="1473"/>
    </location>
</feature>
<comment type="similarity">
    <text evidence="3">Belongs to the RNase E/G family. RNase G subfamily.</text>
</comment>
<proteinExistence type="inferred from homology"/>
<dbReference type="PANTHER" id="PTHR30001:SF1">
    <property type="entry name" value="RIBONUCLEASE E_G-LIKE PROTEIN, CHLOROPLASTIC"/>
    <property type="match status" value="1"/>
</dbReference>
<keyword evidence="10" id="KW-0540">Nuclease</keyword>